<evidence type="ECO:0000259" key="3">
    <source>
        <dbReference type="Pfam" id="PF11995"/>
    </source>
</evidence>
<dbReference type="GO" id="GO:0005874">
    <property type="term" value="C:microtubule"/>
    <property type="evidence" value="ECO:0007669"/>
    <property type="project" value="UniProtKB-KW"/>
</dbReference>
<keyword evidence="1" id="KW-0493">Microtubule</keyword>
<evidence type="ECO:0000256" key="1">
    <source>
        <dbReference type="ARBA" id="ARBA00022701"/>
    </source>
</evidence>
<dbReference type="InterPro" id="IPR021881">
    <property type="entry name" value="NACK_C"/>
</dbReference>
<name>A0ABD1UYZ7_9LAMI</name>
<feature type="region of interest" description="Disordered" evidence="2">
    <location>
        <begin position="49"/>
        <end position="94"/>
    </location>
</feature>
<accession>A0ABD1UYZ7</accession>
<dbReference type="Pfam" id="PF11995">
    <property type="entry name" value="DUF3490"/>
    <property type="match status" value="1"/>
</dbReference>
<organism evidence="4 5">
    <name type="scientific">Forsythia ovata</name>
    <dbReference type="NCBI Taxonomy" id="205694"/>
    <lineage>
        <taxon>Eukaryota</taxon>
        <taxon>Viridiplantae</taxon>
        <taxon>Streptophyta</taxon>
        <taxon>Embryophyta</taxon>
        <taxon>Tracheophyta</taxon>
        <taxon>Spermatophyta</taxon>
        <taxon>Magnoliopsida</taxon>
        <taxon>eudicotyledons</taxon>
        <taxon>Gunneridae</taxon>
        <taxon>Pentapetalae</taxon>
        <taxon>asterids</taxon>
        <taxon>lamiids</taxon>
        <taxon>Lamiales</taxon>
        <taxon>Oleaceae</taxon>
        <taxon>Forsythieae</taxon>
        <taxon>Forsythia</taxon>
    </lineage>
</organism>
<dbReference type="EMBL" id="JBFOLJ010000006">
    <property type="protein sequence ID" value="KAL2530281.1"/>
    <property type="molecule type" value="Genomic_DNA"/>
</dbReference>
<dbReference type="PANTHER" id="PTHR47968:SF54">
    <property type="entry name" value="KINESIN-LIKE PROTEIN NACK2"/>
    <property type="match status" value="1"/>
</dbReference>
<keyword evidence="5" id="KW-1185">Reference proteome</keyword>
<comment type="caution">
    <text evidence="4">The sequence shown here is derived from an EMBL/GenBank/DDBJ whole genome shotgun (WGS) entry which is preliminary data.</text>
</comment>
<dbReference type="AlphaFoldDB" id="A0ABD1UYZ7"/>
<proteinExistence type="predicted"/>
<sequence length="194" mass="22263">MDLMKSSISVHVNQVKFNGNNFPYRCSLISEATIACRFHHTLSIKDLEAEKTSKEPEKTTDDGSKTDQDIHKSDSDWSTEFEPEKTTDDGSKTDQDIQKFASDWSTEFERQKQEIIELWDACCTPLVHRTYFLLLFKGDPSDAVYMEVELRRLSFLKNTLSSGQVSAKSSRYSFFSFPNLNQCFYSLLCTETGT</sequence>
<gene>
    <name evidence="4" type="ORF">Fot_22882</name>
</gene>
<dbReference type="InterPro" id="IPR027640">
    <property type="entry name" value="Kinesin-like_fam"/>
</dbReference>
<dbReference type="Proteomes" id="UP001604277">
    <property type="component" value="Unassembled WGS sequence"/>
</dbReference>
<protein>
    <submittedName>
        <fullName evidence="4">Kinesin-like protein</fullName>
    </submittedName>
</protein>
<dbReference type="PANTHER" id="PTHR47968">
    <property type="entry name" value="CENTROMERE PROTEIN E"/>
    <property type="match status" value="1"/>
</dbReference>
<evidence type="ECO:0000313" key="5">
    <source>
        <dbReference type="Proteomes" id="UP001604277"/>
    </source>
</evidence>
<feature type="domain" description="NPK1-activating kinesin-like protein C-terminal" evidence="3">
    <location>
        <begin position="107"/>
        <end position="170"/>
    </location>
</feature>
<feature type="compositionally biased region" description="Basic and acidic residues" evidence="2">
    <location>
        <begin position="49"/>
        <end position="75"/>
    </location>
</feature>
<evidence type="ECO:0000313" key="4">
    <source>
        <dbReference type="EMBL" id="KAL2530281.1"/>
    </source>
</evidence>
<feature type="compositionally biased region" description="Basic and acidic residues" evidence="2">
    <location>
        <begin position="82"/>
        <end position="94"/>
    </location>
</feature>
<reference evidence="5" key="1">
    <citation type="submission" date="2024-07" db="EMBL/GenBank/DDBJ databases">
        <title>Two chromosome-level genome assemblies of Korean endemic species Abeliophyllum distichum and Forsythia ovata (Oleaceae).</title>
        <authorList>
            <person name="Jang H."/>
        </authorList>
    </citation>
    <scope>NUCLEOTIDE SEQUENCE [LARGE SCALE GENOMIC DNA]</scope>
</reference>
<evidence type="ECO:0000256" key="2">
    <source>
        <dbReference type="SAM" id="MobiDB-lite"/>
    </source>
</evidence>